<accession>A0AAN9UA79</accession>
<feature type="compositionally biased region" description="Acidic residues" evidence="1">
    <location>
        <begin position="337"/>
        <end position="346"/>
    </location>
</feature>
<organism evidence="2 3">
    <name type="scientific">Cytospora paraplurivora</name>
    <dbReference type="NCBI Taxonomy" id="2898453"/>
    <lineage>
        <taxon>Eukaryota</taxon>
        <taxon>Fungi</taxon>
        <taxon>Dikarya</taxon>
        <taxon>Ascomycota</taxon>
        <taxon>Pezizomycotina</taxon>
        <taxon>Sordariomycetes</taxon>
        <taxon>Sordariomycetidae</taxon>
        <taxon>Diaporthales</taxon>
        <taxon>Cytosporaceae</taxon>
        <taxon>Cytospora</taxon>
    </lineage>
</organism>
<dbReference type="EMBL" id="JAJSPL020000010">
    <property type="protein sequence ID" value="KAK7744534.1"/>
    <property type="molecule type" value="Genomic_DNA"/>
</dbReference>
<evidence type="ECO:0000313" key="2">
    <source>
        <dbReference type="EMBL" id="KAK7744534.1"/>
    </source>
</evidence>
<feature type="region of interest" description="Disordered" evidence="1">
    <location>
        <begin position="199"/>
        <end position="373"/>
    </location>
</feature>
<sequence length="412" mass="45988">MDDFERRLNNDNASIASSYSIAIRKDDASLNELYPDAADPRLDRFLGLHQPWVPLRKVKKDDALRFLAPAELLTPVLWNTTFLNDTVVMKAGNQHRLYITQPEAYLQHRQDINFHGLNSCWTWQRIREMDRVYPDSQSSDGSSGVLEADAFEECWQFNQKLDDTANSRLSSVDPHHSHEKDVSISRTTVASSEQYFTAASNPDTSMASPVMARGETPSTHSGRKGSLPPHQRATGGSPEQIRKSRSVQSNEDDDEAMRAIDDHSSSSDSFSGISDEEMTDNDSVDGSVYKDKPDILDDLAEAAQHFPKPRGPEDIPRPGVEDDLFDGNLVDNQEKPEDSDDDDGDDTSSTASAPSVYPSHPPPSQLADIGDGREMTRALEDDDDYDDNVAHDFVIREDSDKEAERPEAQNLF</sequence>
<feature type="compositionally biased region" description="Basic and acidic residues" evidence="1">
    <location>
        <begin position="310"/>
        <end position="320"/>
    </location>
</feature>
<protein>
    <submittedName>
        <fullName evidence="2">Uncharacterized protein</fullName>
    </submittedName>
</protein>
<reference evidence="2 3" key="1">
    <citation type="journal article" date="2023" name="PLoS ONE">
        <title>Cytospora paraplurivora sp. nov. isolated from orchards with fruit tree decline syndrome in Ontario, Canada.</title>
        <authorList>
            <person name="Ilyukhin E."/>
            <person name="Nguyen H.D.T."/>
            <person name="Castle A.J."/>
            <person name="Ellouze W."/>
        </authorList>
    </citation>
    <scope>NUCLEOTIDE SEQUENCE [LARGE SCALE GENOMIC DNA]</scope>
    <source>
        <strain evidence="2 3">FDS-564</strain>
    </source>
</reference>
<gene>
    <name evidence="2" type="ORF">SLS53_003419</name>
</gene>
<dbReference type="AlphaFoldDB" id="A0AAN9UA79"/>
<feature type="compositionally biased region" description="Acidic residues" evidence="1">
    <location>
        <begin position="274"/>
        <end position="283"/>
    </location>
</feature>
<comment type="caution">
    <text evidence="2">The sequence shown here is derived from an EMBL/GenBank/DDBJ whole genome shotgun (WGS) entry which is preliminary data.</text>
</comment>
<proteinExistence type="predicted"/>
<dbReference type="Proteomes" id="UP001320245">
    <property type="component" value="Unassembled WGS sequence"/>
</dbReference>
<feature type="compositionally biased region" description="Basic and acidic residues" evidence="1">
    <location>
        <begin position="256"/>
        <end position="265"/>
    </location>
</feature>
<evidence type="ECO:0000313" key="3">
    <source>
        <dbReference type="Proteomes" id="UP001320245"/>
    </source>
</evidence>
<feature type="region of interest" description="Disordered" evidence="1">
    <location>
        <begin position="166"/>
        <end position="186"/>
    </location>
</feature>
<keyword evidence="3" id="KW-1185">Reference proteome</keyword>
<name>A0AAN9UA79_9PEZI</name>
<feature type="compositionally biased region" description="Basic and acidic residues" evidence="1">
    <location>
        <begin position="173"/>
        <end position="183"/>
    </location>
</feature>
<evidence type="ECO:0000256" key="1">
    <source>
        <dbReference type="SAM" id="MobiDB-lite"/>
    </source>
</evidence>